<accession>A0A899FUQ5</accession>
<dbReference type="OrthoDB" id="514248at2759"/>
<feature type="binding site" evidence="3">
    <location>
        <position position="90"/>
    </location>
    <ligand>
        <name>S-adenosyl-L-methionine</name>
        <dbReference type="ChEBI" id="CHEBI:59789"/>
    </ligand>
</feature>
<feature type="binding site" evidence="3">
    <location>
        <position position="62"/>
    </location>
    <ligand>
        <name>S-adenosyl-L-methionine</name>
        <dbReference type="ChEBI" id="CHEBI:59789"/>
    </ligand>
</feature>
<proteinExistence type="predicted"/>
<dbReference type="PANTHER" id="PTHR13393">
    <property type="entry name" value="SAM-DEPENDENT METHYLTRANSFERASE"/>
    <property type="match status" value="1"/>
</dbReference>
<dbReference type="InterPro" id="IPR029063">
    <property type="entry name" value="SAM-dependent_MTases_sf"/>
</dbReference>
<organism evidence="4 5">
    <name type="scientific">Pneumocystis wakefieldiae</name>
    <dbReference type="NCBI Taxonomy" id="38082"/>
    <lineage>
        <taxon>Eukaryota</taxon>
        <taxon>Fungi</taxon>
        <taxon>Dikarya</taxon>
        <taxon>Ascomycota</taxon>
        <taxon>Taphrinomycotina</taxon>
        <taxon>Pneumocystomycetes</taxon>
        <taxon>Pneumocystaceae</taxon>
        <taxon>Pneumocystis</taxon>
    </lineage>
</organism>
<evidence type="ECO:0000313" key="4">
    <source>
        <dbReference type="EMBL" id="QSL64066.1"/>
    </source>
</evidence>
<feature type="binding site" evidence="3">
    <location>
        <position position="114"/>
    </location>
    <ligand>
        <name>S-adenosyl-L-methionine</name>
        <dbReference type="ChEBI" id="CHEBI:59789"/>
    </ligand>
</feature>
<keyword evidence="5" id="KW-1185">Reference proteome</keyword>
<dbReference type="EMBL" id="CP054532">
    <property type="protein sequence ID" value="QSL64066.1"/>
    <property type="molecule type" value="Genomic_DNA"/>
</dbReference>
<dbReference type="Pfam" id="PF05971">
    <property type="entry name" value="Methyltransf_10"/>
    <property type="match status" value="1"/>
</dbReference>
<evidence type="ECO:0000256" key="3">
    <source>
        <dbReference type="PIRSR" id="PIRSR037350-1"/>
    </source>
</evidence>
<dbReference type="GO" id="GO:0070475">
    <property type="term" value="P:rRNA base methylation"/>
    <property type="evidence" value="ECO:0007669"/>
    <property type="project" value="TreeGrafter"/>
</dbReference>
<evidence type="ECO:0000256" key="2">
    <source>
        <dbReference type="ARBA" id="ARBA00022679"/>
    </source>
</evidence>
<evidence type="ECO:0008006" key="6">
    <source>
        <dbReference type="Google" id="ProtNLM"/>
    </source>
</evidence>
<dbReference type="AlphaFoldDB" id="A0A899FUQ5"/>
<dbReference type="GO" id="GO:0005634">
    <property type="term" value="C:nucleus"/>
    <property type="evidence" value="ECO:0007669"/>
    <property type="project" value="TreeGrafter"/>
</dbReference>
<dbReference type="Proteomes" id="UP000663699">
    <property type="component" value="Chromosome 1"/>
</dbReference>
<dbReference type="GO" id="GO:0008168">
    <property type="term" value="F:methyltransferase activity"/>
    <property type="evidence" value="ECO:0007669"/>
    <property type="project" value="UniProtKB-UniRule"/>
</dbReference>
<dbReference type="Gene3D" id="3.40.50.150">
    <property type="entry name" value="Vaccinia Virus protein VP39"/>
    <property type="match status" value="1"/>
</dbReference>
<name>A0A899FUQ5_9ASCO</name>
<sequence length="393" mass="45688">MAFLIYSIFDKIYILKSLDNQSHINFKNPAALREVTKCLLKHDFKIDIFLHEKRLCPPVPNRFAYVSWIQELIDFVNCDEKKKVVAFDIGTGSVCIYPLLCCSQRSNWFFYATDIDELSLELAHENVKRNCLDDRIKIVDTAKYSTLIPLDELNISKIDFCMCNPPFYSSEEEILTSSRLKSKEPFSSCTGSLTEMVTPGGEIAFVKRILKESCVLKERVNWYTTMLGKLSNVTKIIENLREIQINNYIINELPVGGNTRRWHYVRPLTKSLRHLGSSLTMVIIKLDTTIEDLRQKILSIIKKFNINFTWNNEYIGNGETHGNLWSRSSRRQISKKNSESSLDVNFKFRLEIVPETNTEHAISLKVLWIKGNDKIIFESFYSMLKRELRPLNK</sequence>
<protein>
    <recommendedName>
        <fullName evidence="6">U6 small nuclear RNA (adenine-(43)-N(6))-methyltransferase</fullName>
    </recommendedName>
</protein>
<keyword evidence="1" id="KW-0489">Methyltransferase</keyword>
<dbReference type="SUPFAM" id="SSF53335">
    <property type="entry name" value="S-adenosyl-L-methionine-dependent methyltransferases"/>
    <property type="match status" value="1"/>
</dbReference>
<evidence type="ECO:0000256" key="1">
    <source>
        <dbReference type="ARBA" id="ARBA00022603"/>
    </source>
</evidence>
<feature type="binding site" evidence="3">
    <location>
        <position position="164"/>
    </location>
    <ligand>
        <name>S-adenosyl-L-methionine</name>
        <dbReference type="ChEBI" id="CHEBI:59789"/>
    </ligand>
</feature>
<evidence type="ECO:0000313" key="5">
    <source>
        <dbReference type="Proteomes" id="UP000663699"/>
    </source>
</evidence>
<dbReference type="InterPro" id="IPR010286">
    <property type="entry name" value="METTL16/RlmF"/>
</dbReference>
<reference evidence="4" key="1">
    <citation type="submission" date="2020-06" db="EMBL/GenBank/DDBJ databases">
        <title>Genomes of multiple members of Pneumocystis genus reveal paths to human pathogen Pneumocystis jirovecii.</title>
        <authorList>
            <person name="Cisse O.H."/>
            <person name="Ma L."/>
            <person name="Dekker J."/>
            <person name="Khil P."/>
            <person name="Jo J."/>
            <person name="Brenchley J."/>
            <person name="Blair R."/>
            <person name="Pahar B."/>
            <person name="Chabe M."/>
            <person name="Van Rompay K.A."/>
            <person name="Keesler R."/>
            <person name="Sukura A."/>
            <person name="Hirsch V."/>
            <person name="Kutty G."/>
            <person name="Liu Y."/>
            <person name="Peng L."/>
            <person name="Chen J."/>
            <person name="Song J."/>
            <person name="Weissenbacher-Lang C."/>
            <person name="Xu J."/>
            <person name="Upham N.S."/>
            <person name="Stajich J.E."/>
            <person name="Cuomo C.A."/>
            <person name="Cushion M.T."/>
            <person name="Kovacs J.A."/>
        </authorList>
    </citation>
    <scope>NUCLEOTIDE SEQUENCE</scope>
    <source>
        <strain evidence="4">2A</strain>
    </source>
</reference>
<keyword evidence="3" id="KW-0949">S-adenosyl-L-methionine</keyword>
<gene>
    <name evidence="4" type="ORF">MERGE_000221</name>
</gene>
<keyword evidence="2" id="KW-0808">Transferase</keyword>
<dbReference type="PANTHER" id="PTHR13393:SF0">
    <property type="entry name" value="RNA N6-ADENOSINE-METHYLTRANSFERASE METTL16"/>
    <property type="match status" value="1"/>
</dbReference>